<dbReference type="InterPro" id="IPR019734">
    <property type="entry name" value="TPR_rpt"/>
</dbReference>
<sequence>MERTFGSFGTVNLDMLDDEWLLEEFESAWRSDGEPSIDEYLERGIERGLPESQTLNELVRIDMEYRFAREDGSVRSVEDYRRHYTQRLPLTADLFEDEIRLRRRFGRTIDVDAIRARHSQEQFANRDEYQRFLSLLDLQGVDEQQQDAVTSSDEDTSKSGVSSDPDETHVKDSFDSGRANEEVWGDLDKRYERRRLLGKGSFGVVWEAFDRQLRRRVAVKVLSSRGPMSDVDLQLFVREARSAASLQHPHLLTIHDVIVHDQFVALVTQLIDGVTLDRWWDEKDEQSKSVLELAQILRDISDAVHHAHLAGLIHCDLKPRNILVDKDGKANILDFGLAIRRDGDQPVAGVIAGTPTYMSPEQTWGESHHLDGRTDVWSIGAMMYQLLTGKAPFVAATTAALFEMIQTCDLVPMGQIRDSIPLRLQQISQRCLMKRTTDRYETAGQLAQELGGFIDEIMAESEDSGSTMATFRESRFRRLSGRVVSLPWRPIELFGREETIQSVTEMLNAGCERLVTLTGGGGVGKTETAIAIAHRMSESFEGDVVWVDLASVQEEEQFAAAVLSAMQVMSTANMSSLHLVTQALAVRGPILLILDNLEQAVAVLTPLVVQWLAQCPDLVLLVTSQLPLRVRGEHIVLLNSLDIDHSGDAIDLFIQRAKVASDRFVCDDKSRNLVASLCRLVDGNPLAIELAAARMGLMSLRDLHGRLLQSFNILRSSSVDRPARHQTLQDVVRWSFNLLSDQERAAAMRLAIWPSPLSTDLAERMLVDHSVDPFLVLEELRQRQLIRVAESDEQVVYSVSTVVQRYVLETIEQPQRGATCICLIESVLQSGLRGEPSNPGLATNLWSAIEFLLDHPEAVETSEPAGAQEHLAEAMLVADSLAGDDWGLPLRIQRLRRCEPLGTVVQRCELQVRLADALRRVGQTEGAERLGTQVLGSLEDLASESVASIQNKANRLLSLLAFRKGRSQQAIDLLNESLQSLDTYRFPDEKIDTLLELAEFHRRVGNFDNTRSLLSQIEALLDQESSFTDMLDETVVPSPEHKARQLRLMIESGKLALQSGRIEESLQKFSQAVSQADTGPLLPWIGQALLGRAAARAESGDIEGAEKDYARSEKLSRRLGDLPTLAQSINNRAIAYDDLGEAQRCVDTLDEPLAIYRRLDDSMGIAIATAAKAAAVLQLGNPQETIRLLESEEVSSHLAPSSIHQGIRLGDLASAWFLEGDLQRAEEACRHSLTILDELGVRDSAERLIYTVLFSEILDALDHPSRSEVGQAAARLAAIFRDTSDPHSATNTRSRVALALKRFASTE</sequence>
<dbReference type="InterPro" id="IPR017441">
    <property type="entry name" value="Protein_kinase_ATP_BS"/>
</dbReference>
<dbReference type="PROSITE" id="PS50011">
    <property type="entry name" value="PROTEIN_KINASE_DOM"/>
    <property type="match status" value="1"/>
</dbReference>
<protein>
    <submittedName>
        <fullName evidence="6">Serine/threonine protein kinase</fullName>
    </submittedName>
</protein>
<evidence type="ECO:0000313" key="7">
    <source>
        <dbReference type="Proteomes" id="UP001158067"/>
    </source>
</evidence>
<name>A0ABY1QNU5_9BACT</name>
<keyword evidence="6" id="KW-0723">Serine/threonine-protein kinase</keyword>
<keyword evidence="6" id="KW-0808">Transferase</keyword>
<evidence type="ECO:0000256" key="4">
    <source>
        <dbReference type="SAM" id="MobiDB-lite"/>
    </source>
</evidence>
<dbReference type="PANTHER" id="PTHR47691:SF3">
    <property type="entry name" value="HTH-TYPE TRANSCRIPTIONAL REGULATOR RV0890C-RELATED"/>
    <property type="match status" value="1"/>
</dbReference>
<dbReference type="SUPFAM" id="SSF52540">
    <property type="entry name" value="P-loop containing nucleoside triphosphate hydrolases"/>
    <property type="match status" value="1"/>
</dbReference>
<feature type="compositionally biased region" description="Basic and acidic residues" evidence="4">
    <location>
        <begin position="166"/>
        <end position="175"/>
    </location>
</feature>
<dbReference type="InterPro" id="IPR011990">
    <property type="entry name" value="TPR-like_helical_dom_sf"/>
</dbReference>
<dbReference type="PANTHER" id="PTHR47691">
    <property type="entry name" value="REGULATOR-RELATED"/>
    <property type="match status" value="1"/>
</dbReference>
<dbReference type="InterPro" id="IPR000719">
    <property type="entry name" value="Prot_kinase_dom"/>
</dbReference>
<keyword evidence="2 3" id="KW-0067">ATP-binding</keyword>
<comment type="caution">
    <text evidence="6">The sequence shown here is derived from an EMBL/GenBank/DDBJ whole genome shotgun (WGS) entry which is preliminary data.</text>
</comment>
<organism evidence="6 7">
    <name type="scientific">Neorhodopirellula lusitana</name>
    <dbReference type="NCBI Taxonomy" id="445327"/>
    <lineage>
        <taxon>Bacteria</taxon>
        <taxon>Pseudomonadati</taxon>
        <taxon>Planctomycetota</taxon>
        <taxon>Planctomycetia</taxon>
        <taxon>Pirellulales</taxon>
        <taxon>Pirellulaceae</taxon>
        <taxon>Neorhodopirellula</taxon>
    </lineage>
</organism>
<keyword evidence="6" id="KW-0418">Kinase</keyword>
<reference evidence="6 7" key="1">
    <citation type="submission" date="2017-05" db="EMBL/GenBank/DDBJ databases">
        <authorList>
            <person name="Varghese N."/>
            <person name="Submissions S."/>
        </authorList>
    </citation>
    <scope>NUCLEOTIDE SEQUENCE [LARGE SCALE GENOMIC DNA]</scope>
    <source>
        <strain evidence="6 7">DSM 25457</strain>
    </source>
</reference>
<feature type="domain" description="Protein kinase" evidence="5">
    <location>
        <begin position="191"/>
        <end position="454"/>
    </location>
</feature>
<dbReference type="Gene3D" id="3.40.50.300">
    <property type="entry name" value="P-loop containing nucleotide triphosphate hydrolases"/>
    <property type="match status" value="1"/>
</dbReference>
<proteinExistence type="predicted"/>
<feature type="binding site" evidence="3">
    <location>
        <position position="220"/>
    </location>
    <ligand>
        <name>ATP</name>
        <dbReference type="ChEBI" id="CHEBI:30616"/>
    </ligand>
</feature>
<dbReference type="Gene3D" id="1.10.510.10">
    <property type="entry name" value="Transferase(Phosphotransferase) domain 1"/>
    <property type="match status" value="1"/>
</dbReference>
<dbReference type="PROSITE" id="PS00107">
    <property type="entry name" value="PROTEIN_KINASE_ATP"/>
    <property type="match status" value="1"/>
</dbReference>
<dbReference type="GO" id="GO:0004674">
    <property type="term" value="F:protein serine/threonine kinase activity"/>
    <property type="evidence" value="ECO:0007669"/>
    <property type="project" value="UniProtKB-KW"/>
</dbReference>
<evidence type="ECO:0000256" key="3">
    <source>
        <dbReference type="PROSITE-ProRule" id="PRU10141"/>
    </source>
</evidence>
<dbReference type="Pfam" id="PF00069">
    <property type="entry name" value="Pkinase"/>
    <property type="match status" value="1"/>
</dbReference>
<dbReference type="SUPFAM" id="SSF48452">
    <property type="entry name" value="TPR-like"/>
    <property type="match status" value="1"/>
</dbReference>
<evidence type="ECO:0000313" key="6">
    <source>
        <dbReference type="EMBL" id="SMP76516.1"/>
    </source>
</evidence>
<evidence type="ECO:0000256" key="2">
    <source>
        <dbReference type="ARBA" id="ARBA00022840"/>
    </source>
</evidence>
<keyword evidence="1 3" id="KW-0547">Nucleotide-binding</keyword>
<dbReference type="Gene3D" id="1.25.40.10">
    <property type="entry name" value="Tetratricopeptide repeat domain"/>
    <property type="match status" value="2"/>
</dbReference>
<dbReference type="InterPro" id="IPR027417">
    <property type="entry name" value="P-loop_NTPase"/>
</dbReference>
<dbReference type="CDD" id="cd14014">
    <property type="entry name" value="STKc_PknB_like"/>
    <property type="match status" value="1"/>
</dbReference>
<gene>
    <name evidence="6" type="ORF">SAMN06265222_12161</name>
</gene>
<dbReference type="SMART" id="SM00220">
    <property type="entry name" value="S_TKc"/>
    <property type="match status" value="1"/>
</dbReference>
<dbReference type="InterPro" id="IPR011009">
    <property type="entry name" value="Kinase-like_dom_sf"/>
</dbReference>
<keyword evidence="7" id="KW-1185">Reference proteome</keyword>
<evidence type="ECO:0000259" key="5">
    <source>
        <dbReference type="PROSITE" id="PS50011"/>
    </source>
</evidence>
<dbReference type="Proteomes" id="UP001158067">
    <property type="component" value="Unassembled WGS sequence"/>
</dbReference>
<accession>A0ABY1QNU5</accession>
<dbReference type="InterPro" id="IPR008271">
    <property type="entry name" value="Ser/Thr_kinase_AS"/>
</dbReference>
<evidence type="ECO:0000256" key="1">
    <source>
        <dbReference type="ARBA" id="ARBA00022741"/>
    </source>
</evidence>
<dbReference type="PROSITE" id="PS00108">
    <property type="entry name" value="PROTEIN_KINASE_ST"/>
    <property type="match status" value="1"/>
</dbReference>
<feature type="region of interest" description="Disordered" evidence="4">
    <location>
        <begin position="144"/>
        <end position="175"/>
    </location>
</feature>
<dbReference type="SMART" id="SM00028">
    <property type="entry name" value="TPR"/>
    <property type="match status" value="4"/>
</dbReference>
<dbReference type="EMBL" id="FXUG01000021">
    <property type="protein sequence ID" value="SMP76516.1"/>
    <property type="molecule type" value="Genomic_DNA"/>
</dbReference>
<dbReference type="SUPFAM" id="SSF56112">
    <property type="entry name" value="Protein kinase-like (PK-like)"/>
    <property type="match status" value="1"/>
</dbReference>